<evidence type="ECO:0000313" key="1">
    <source>
        <dbReference type="EMBL" id="KAF9782780.1"/>
    </source>
</evidence>
<organism evidence="1 2">
    <name type="scientific">Thelephora terrestris</name>
    <dbReference type="NCBI Taxonomy" id="56493"/>
    <lineage>
        <taxon>Eukaryota</taxon>
        <taxon>Fungi</taxon>
        <taxon>Dikarya</taxon>
        <taxon>Basidiomycota</taxon>
        <taxon>Agaricomycotina</taxon>
        <taxon>Agaricomycetes</taxon>
        <taxon>Thelephorales</taxon>
        <taxon>Thelephoraceae</taxon>
        <taxon>Thelephora</taxon>
    </lineage>
</organism>
<accession>A0A9P6HAU5</accession>
<dbReference type="Proteomes" id="UP000736335">
    <property type="component" value="Unassembled WGS sequence"/>
</dbReference>
<comment type="caution">
    <text evidence="1">The sequence shown here is derived from an EMBL/GenBank/DDBJ whole genome shotgun (WGS) entry which is preliminary data.</text>
</comment>
<sequence>MVVGHRPQNREFLSNDRSREVSELVDKIFSMLRALFEQTVPTDNIEITIEALSLMVTLMCLVKDDDRLWEPARLCMKGAFSGIGQVPRVDDLNIILEFLHHHISSQRRSTFGDEPIYHSFRAIVDSSDDRSHQRFTGFFTSPLFIDTIVEALSNRGYKDLQEMVLILLPELDSHLFATAFPHPGKAQALVNVWWTAVESCRTGKSGRVDVAVAQVFFAIVNSPCLRENIPPDAWKLTDTFHFIIEATPASLQRCTRNTDLIPFVSQASPRVGLPSWMSMLWMEHDSLSREVLDQMEEVTRKTAYKECEISATATMLTRTHHCKSWIQTLNSYLGRWEKSLKDLDPSDQAVPGLRARWESATKARKRLLEIQDVQRNPPPARWWWEEDDKK</sequence>
<proteinExistence type="predicted"/>
<dbReference type="AlphaFoldDB" id="A0A9P6HAU5"/>
<dbReference type="EMBL" id="WIUZ02000011">
    <property type="protein sequence ID" value="KAF9782780.1"/>
    <property type="molecule type" value="Genomic_DNA"/>
</dbReference>
<protein>
    <submittedName>
        <fullName evidence="1">Uncharacterized protein</fullName>
    </submittedName>
</protein>
<name>A0A9P6HAU5_9AGAM</name>
<keyword evidence="2" id="KW-1185">Reference proteome</keyword>
<gene>
    <name evidence="1" type="ORF">BJ322DRAFT_171771</name>
</gene>
<reference evidence="1" key="1">
    <citation type="journal article" date="2020" name="Nat. Commun.">
        <title>Large-scale genome sequencing of mycorrhizal fungi provides insights into the early evolution of symbiotic traits.</title>
        <authorList>
            <person name="Miyauchi S."/>
            <person name="Kiss E."/>
            <person name="Kuo A."/>
            <person name="Drula E."/>
            <person name="Kohler A."/>
            <person name="Sanchez-Garcia M."/>
            <person name="Morin E."/>
            <person name="Andreopoulos B."/>
            <person name="Barry K.W."/>
            <person name="Bonito G."/>
            <person name="Buee M."/>
            <person name="Carver A."/>
            <person name="Chen C."/>
            <person name="Cichocki N."/>
            <person name="Clum A."/>
            <person name="Culley D."/>
            <person name="Crous P.W."/>
            <person name="Fauchery L."/>
            <person name="Girlanda M."/>
            <person name="Hayes R.D."/>
            <person name="Keri Z."/>
            <person name="LaButti K."/>
            <person name="Lipzen A."/>
            <person name="Lombard V."/>
            <person name="Magnuson J."/>
            <person name="Maillard F."/>
            <person name="Murat C."/>
            <person name="Nolan M."/>
            <person name="Ohm R.A."/>
            <person name="Pangilinan J."/>
            <person name="Pereira M.F."/>
            <person name="Perotto S."/>
            <person name="Peter M."/>
            <person name="Pfister S."/>
            <person name="Riley R."/>
            <person name="Sitrit Y."/>
            <person name="Stielow J.B."/>
            <person name="Szollosi G."/>
            <person name="Zifcakova L."/>
            <person name="Stursova M."/>
            <person name="Spatafora J.W."/>
            <person name="Tedersoo L."/>
            <person name="Vaario L.M."/>
            <person name="Yamada A."/>
            <person name="Yan M."/>
            <person name="Wang P."/>
            <person name="Xu J."/>
            <person name="Bruns T."/>
            <person name="Baldrian P."/>
            <person name="Vilgalys R."/>
            <person name="Dunand C."/>
            <person name="Henrissat B."/>
            <person name="Grigoriev I.V."/>
            <person name="Hibbett D."/>
            <person name="Nagy L.G."/>
            <person name="Martin F.M."/>
        </authorList>
    </citation>
    <scope>NUCLEOTIDE SEQUENCE</scope>
    <source>
        <strain evidence="1">UH-Tt-Lm1</strain>
    </source>
</reference>
<reference evidence="1" key="2">
    <citation type="submission" date="2020-11" db="EMBL/GenBank/DDBJ databases">
        <authorList>
            <consortium name="DOE Joint Genome Institute"/>
            <person name="Kuo A."/>
            <person name="Miyauchi S."/>
            <person name="Kiss E."/>
            <person name="Drula E."/>
            <person name="Kohler A."/>
            <person name="Sanchez-Garcia M."/>
            <person name="Andreopoulos B."/>
            <person name="Barry K.W."/>
            <person name="Bonito G."/>
            <person name="Buee M."/>
            <person name="Carver A."/>
            <person name="Chen C."/>
            <person name="Cichocki N."/>
            <person name="Clum A."/>
            <person name="Culley D."/>
            <person name="Crous P.W."/>
            <person name="Fauchery L."/>
            <person name="Girlanda M."/>
            <person name="Hayes R."/>
            <person name="Keri Z."/>
            <person name="Labutti K."/>
            <person name="Lipzen A."/>
            <person name="Lombard V."/>
            <person name="Magnuson J."/>
            <person name="Maillard F."/>
            <person name="Morin E."/>
            <person name="Murat C."/>
            <person name="Nolan M."/>
            <person name="Ohm R."/>
            <person name="Pangilinan J."/>
            <person name="Pereira M."/>
            <person name="Perotto S."/>
            <person name="Peter M."/>
            <person name="Riley R."/>
            <person name="Sitrit Y."/>
            <person name="Stielow B."/>
            <person name="Szollosi G."/>
            <person name="Zifcakova L."/>
            <person name="Stursova M."/>
            <person name="Spatafora J.W."/>
            <person name="Tedersoo L."/>
            <person name="Vaario L.-M."/>
            <person name="Yamada A."/>
            <person name="Yan M."/>
            <person name="Wang P."/>
            <person name="Xu J."/>
            <person name="Bruns T."/>
            <person name="Baldrian P."/>
            <person name="Vilgalys R."/>
            <person name="Henrissat B."/>
            <person name="Grigoriev I.V."/>
            <person name="Hibbett D."/>
            <person name="Nagy L.G."/>
            <person name="Martin F.M."/>
        </authorList>
    </citation>
    <scope>NUCLEOTIDE SEQUENCE</scope>
    <source>
        <strain evidence="1">UH-Tt-Lm1</strain>
    </source>
</reference>
<evidence type="ECO:0000313" key="2">
    <source>
        <dbReference type="Proteomes" id="UP000736335"/>
    </source>
</evidence>